<dbReference type="PROSITE" id="PS51199">
    <property type="entry name" value="SF4_HELICASE"/>
    <property type="match status" value="1"/>
</dbReference>
<dbReference type="EMBL" id="UINC01006231">
    <property type="protein sequence ID" value="SVA26287.1"/>
    <property type="molecule type" value="Genomic_DNA"/>
</dbReference>
<dbReference type="PANTHER" id="PTHR30153:SF2">
    <property type="entry name" value="REPLICATIVE DNA HELICASE"/>
    <property type="match status" value="1"/>
</dbReference>
<dbReference type="GO" id="GO:0005524">
    <property type="term" value="F:ATP binding"/>
    <property type="evidence" value="ECO:0007669"/>
    <property type="project" value="InterPro"/>
</dbReference>
<evidence type="ECO:0000313" key="3">
    <source>
        <dbReference type="EMBL" id="SVA26287.1"/>
    </source>
</evidence>
<dbReference type="AlphaFoldDB" id="A0A381UG21"/>
<gene>
    <name evidence="3" type="ORF">METZ01_LOCUS79141</name>
</gene>
<organism evidence="3">
    <name type="scientific">marine metagenome</name>
    <dbReference type="NCBI Taxonomy" id="408172"/>
    <lineage>
        <taxon>unclassified sequences</taxon>
        <taxon>metagenomes</taxon>
        <taxon>ecological metagenomes</taxon>
    </lineage>
</organism>
<dbReference type="InterPro" id="IPR027417">
    <property type="entry name" value="P-loop_NTPase"/>
</dbReference>
<feature type="compositionally biased region" description="Acidic residues" evidence="1">
    <location>
        <begin position="432"/>
        <end position="447"/>
    </location>
</feature>
<feature type="region of interest" description="Disordered" evidence="1">
    <location>
        <begin position="413"/>
        <end position="447"/>
    </location>
</feature>
<protein>
    <recommendedName>
        <fullName evidence="2">SF4 helicase domain-containing protein</fullName>
    </recommendedName>
</protein>
<dbReference type="Pfam" id="PF03796">
    <property type="entry name" value="DnaB_C"/>
    <property type="match status" value="1"/>
</dbReference>
<feature type="compositionally biased region" description="Basic and acidic residues" evidence="1">
    <location>
        <begin position="413"/>
        <end position="431"/>
    </location>
</feature>
<evidence type="ECO:0000259" key="2">
    <source>
        <dbReference type="PROSITE" id="PS51199"/>
    </source>
</evidence>
<dbReference type="GO" id="GO:0006260">
    <property type="term" value="P:DNA replication"/>
    <property type="evidence" value="ECO:0007669"/>
    <property type="project" value="InterPro"/>
</dbReference>
<dbReference type="Gene3D" id="3.40.50.300">
    <property type="entry name" value="P-loop containing nucleotide triphosphate hydrolases"/>
    <property type="match status" value="1"/>
</dbReference>
<name>A0A381UG21_9ZZZZ</name>
<dbReference type="GO" id="GO:0003678">
    <property type="term" value="F:DNA helicase activity"/>
    <property type="evidence" value="ECO:0007669"/>
    <property type="project" value="InterPro"/>
</dbReference>
<accession>A0A381UG21</accession>
<dbReference type="SUPFAM" id="SSF52540">
    <property type="entry name" value="P-loop containing nucleoside triphosphate hydrolases"/>
    <property type="match status" value="1"/>
</dbReference>
<reference evidence="3" key="1">
    <citation type="submission" date="2018-05" db="EMBL/GenBank/DDBJ databases">
        <authorList>
            <person name="Lanie J.A."/>
            <person name="Ng W.-L."/>
            <person name="Kazmierczak K.M."/>
            <person name="Andrzejewski T.M."/>
            <person name="Davidsen T.M."/>
            <person name="Wayne K.J."/>
            <person name="Tettelin H."/>
            <person name="Glass J.I."/>
            <person name="Rusch D."/>
            <person name="Podicherti R."/>
            <person name="Tsui H.-C.T."/>
            <person name="Winkler M.E."/>
        </authorList>
    </citation>
    <scope>NUCLEOTIDE SEQUENCE</scope>
</reference>
<dbReference type="GO" id="GO:0005829">
    <property type="term" value="C:cytosol"/>
    <property type="evidence" value="ECO:0007669"/>
    <property type="project" value="TreeGrafter"/>
</dbReference>
<dbReference type="InterPro" id="IPR007694">
    <property type="entry name" value="DNA_helicase_DnaB-like_C"/>
</dbReference>
<feature type="domain" description="SF4 helicase" evidence="2">
    <location>
        <begin position="138"/>
        <end position="352"/>
    </location>
</feature>
<evidence type="ECO:0000256" key="1">
    <source>
        <dbReference type="SAM" id="MobiDB-lite"/>
    </source>
</evidence>
<proteinExistence type="predicted"/>
<sequence length="447" mass="50110">MNQLMFDCIYASIAENTQVELSSILSAANDLGVYDQINTKEEIGFIRSLFNFPIHKENVGIHATKIAKLKLARDLKKTLKACENELNSVTGEEDVMDLVAKIEEPLLEATGDIYQTSRKKIEVLGDGVKDYVQYLSENVSDFVGIPSGFARFDQAIGGGLRRKCVDLVAARPKIGKSMFGDAVALHVAGELDIPVLMLDTEMSKEDHYNRILANLAGIEINRIATGRFSENEIEKEKVGAAAEKLEKIPYHYISIAGESFENILSQMRKWIYQHVGFDEDGQTKDCLIVYDYLKLMGSEGISSVMQEYQVLGFQITKLHNFMVKYDVPCLAFVQLNRDGITRESTDVVSGSDRLIWLCTSFSIFKMKSDEEVATDGVDKGNRKLVPVVARHGAGLDDGDYVCMKMHGNFGRIEEGETRNEIHETTRHRQEGFETDEDIDEESDISNL</sequence>
<dbReference type="PANTHER" id="PTHR30153">
    <property type="entry name" value="REPLICATIVE DNA HELICASE DNAB"/>
    <property type="match status" value="1"/>
</dbReference>